<name>A0A4C1YRQ2_EUMVA</name>
<dbReference type="GO" id="GO:0016018">
    <property type="term" value="F:cyclosporin A binding"/>
    <property type="evidence" value="ECO:0007669"/>
    <property type="project" value="TreeGrafter"/>
</dbReference>
<accession>A0A4C1YRQ2</accession>
<dbReference type="SUPFAM" id="SSF50891">
    <property type="entry name" value="Cyclophilin-like"/>
    <property type="match status" value="1"/>
</dbReference>
<dbReference type="PANTHER" id="PTHR11071:SF561">
    <property type="entry name" value="PEPTIDYL-PROLYL CIS-TRANS ISOMERASE D-RELATED"/>
    <property type="match status" value="1"/>
</dbReference>
<keyword evidence="1" id="KW-0732">Signal</keyword>
<dbReference type="PANTHER" id="PTHR11071">
    <property type="entry name" value="PEPTIDYL-PROLYL CIS-TRANS ISOMERASE"/>
    <property type="match status" value="1"/>
</dbReference>
<comment type="function">
    <text evidence="1">PPIases accelerate the folding of proteins. It catalyzes the cis-trans isomerization of proline imidic peptide bonds in oligopeptides.</text>
</comment>
<sequence>MLFLRLLKILELFVQERKVWVFSANRCITKAQNFIRHTEGVLSMANQGRPNTNGSQFCITTVPCSHLNGRNVAFGRVLSGFGIVEEIQNCSKGDNTTPSVECVIADCGVITDRSDWGESCADGTVDTLPEYPVDYLYGRHIMVS</sequence>
<organism evidence="3 4">
    <name type="scientific">Eumeta variegata</name>
    <name type="common">Bagworm moth</name>
    <name type="synonym">Eumeta japonica</name>
    <dbReference type="NCBI Taxonomy" id="151549"/>
    <lineage>
        <taxon>Eukaryota</taxon>
        <taxon>Metazoa</taxon>
        <taxon>Ecdysozoa</taxon>
        <taxon>Arthropoda</taxon>
        <taxon>Hexapoda</taxon>
        <taxon>Insecta</taxon>
        <taxon>Pterygota</taxon>
        <taxon>Neoptera</taxon>
        <taxon>Endopterygota</taxon>
        <taxon>Lepidoptera</taxon>
        <taxon>Glossata</taxon>
        <taxon>Ditrysia</taxon>
        <taxon>Tineoidea</taxon>
        <taxon>Psychidae</taxon>
        <taxon>Oiketicinae</taxon>
        <taxon>Eumeta</taxon>
    </lineage>
</organism>
<dbReference type="OrthoDB" id="407558at2759"/>
<dbReference type="GO" id="GO:0006457">
    <property type="term" value="P:protein folding"/>
    <property type="evidence" value="ECO:0007669"/>
    <property type="project" value="TreeGrafter"/>
</dbReference>
<dbReference type="Proteomes" id="UP000299102">
    <property type="component" value="Unassembled WGS sequence"/>
</dbReference>
<keyword evidence="1 3" id="KW-0413">Isomerase</keyword>
<dbReference type="PRINTS" id="PR00153">
    <property type="entry name" value="CSAPPISMRASE"/>
</dbReference>
<gene>
    <name evidence="3" type="primary">Ppid</name>
    <name evidence="3" type="ORF">EVAR_31741_1</name>
</gene>
<feature type="chain" id="PRO_5019881814" description="Peptidyl-prolyl cis-trans isomerase" evidence="1">
    <location>
        <begin position="17"/>
        <end position="144"/>
    </location>
</feature>
<dbReference type="InterPro" id="IPR002130">
    <property type="entry name" value="Cyclophilin-type_PPIase_dom"/>
</dbReference>
<dbReference type="Gene3D" id="2.40.100.10">
    <property type="entry name" value="Cyclophilin-like"/>
    <property type="match status" value="1"/>
</dbReference>
<evidence type="ECO:0000313" key="4">
    <source>
        <dbReference type="Proteomes" id="UP000299102"/>
    </source>
</evidence>
<dbReference type="GO" id="GO:0005737">
    <property type="term" value="C:cytoplasm"/>
    <property type="evidence" value="ECO:0007669"/>
    <property type="project" value="TreeGrafter"/>
</dbReference>
<evidence type="ECO:0000259" key="2">
    <source>
        <dbReference type="PROSITE" id="PS50072"/>
    </source>
</evidence>
<comment type="caution">
    <text evidence="3">The sequence shown here is derived from an EMBL/GenBank/DDBJ whole genome shotgun (WGS) entry which is preliminary data.</text>
</comment>
<comment type="catalytic activity">
    <reaction evidence="1">
        <text>[protein]-peptidylproline (omega=180) = [protein]-peptidylproline (omega=0)</text>
        <dbReference type="Rhea" id="RHEA:16237"/>
        <dbReference type="Rhea" id="RHEA-COMP:10747"/>
        <dbReference type="Rhea" id="RHEA-COMP:10748"/>
        <dbReference type="ChEBI" id="CHEBI:83833"/>
        <dbReference type="ChEBI" id="CHEBI:83834"/>
        <dbReference type="EC" id="5.2.1.8"/>
    </reaction>
</comment>
<comment type="similarity">
    <text evidence="1">Belongs to the cyclophilin-type PPIase family.</text>
</comment>
<proteinExistence type="inferred from homology"/>
<keyword evidence="4" id="KW-1185">Reference proteome</keyword>
<dbReference type="EC" id="5.2.1.8" evidence="1"/>
<dbReference type="InterPro" id="IPR029000">
    <property type="entry name" value="Cyclophilin-like_dom_sf"/>
</dbReference>
<dbReference type="PROSITE" id="PS50072">
    <property type="entry name" value="CSA_PPIASE_2"/>
    <property type="match status" value="1"/>
</dbReference>
<dbReference type="STRING" id="151549.A0A4C1YRQ2"/>
<feature type="domain" description="PPIase cyclophilin-type" evidence="2">
    <location>
        <begin position="40"/>
        <end position="109"/>
    </location>
</feature>
<protein>
    <recommendedName>
        <fullName evidence="1">Peptidyl-prolyl cis-trans isomerase</fullName>
        <shortName evidence="1">PPIase</shortName>
        <ecNumber evidence="1">5.2.1.8</ecNumber>
    </recommendedName>
</protein>
<feature type="signal peptide" evidence="1">
    <location>
        <begin position="1"/>
        <end position="16"/>
    </location>
</feature>
<dbReference type="Pfam" id="PF00160">
    <property type="entry name" value="Pro_isomerase"/>
    <property type="match status" value="1"/>
</dbReference>
<dbReference type="AlphaFoldDB" id="A0A4C1YRQ2"/>
<dbReference type="GO" id="GO:0003755">
    <property type="term" value="F:peptidyl-prolyl cis-trans isomerase activity"/>
    <property type="evidence" value="ECO:0007669"/>
    <property type="project" value="UniProtKB-UniRule"/>
</dbReference>
<keyword evidence="1" id="KW-0697">Rotamase</keyword>
<dbReference type="EMBL" id="BGZK01001325">
    <property type="protein sequence ID" value="GBP77309.1"/>
    <property type="molecule type" value="Genomic_DNA"/>
</dbReference>
<evidence type="ECO:0000256" key="1">
    <source>
        <dbReference type="RuleBase" id="RU363019"/>
    </source>
</evidence>
<reference evidence="3 4" key="1">
    <citation type="journal article" date="2019" name="Commun. Biol.">
        <title>The bagworm genome reveals a unique fibroin gene that provides high tensile strength.</title>
        <authorList>
            <person name="Kono N."/>
            <person name="Nakamura H."/>
            <person name="Ohtoshi R."/>
            <person name="Tomita M."/>
            <person name="Numata K."/>
            <person name="Arakawa K."/>
        </authorList>
    </citation>
    <scope>NUCLEOTIDE SEQUENCE [LARGE SCALE GENOMIC DNA]</scope>
</reference>
<evidence type="ECO:0000313" key="3">
    <source>
        <dbReference type="EMBL" id="GBP77309.1"/>
    </source>
</evidence>